<evidence type="ECO:0000259" key="1">
    <source>
        <dbReference type="Pfam" id="PF12937"/>
    </source>
</evidence>
<gene>
    <name evidence="4" type="ORF">JG688_00000984</name>
</gene>
<dbReference type="GO" id="GO:0005815">
    <property type="term" value="C:microtubule organizing center"/>
    <property type="evidence" value="ECO:0007669"/>
    <property type="project" value="TreeGrafter"/>
</dbReference>
<reference evidence="4" key="1">
    <citation type="submission" date="2021-01" db="EMBL/GenBank/DDBJ databases">
        <title>Phytophthora aleatoria, a newly-described species from Pinus radiata is distinct from Phytophthora cactorum isolates based on comparative genomics.</title>
        <authorList>
            <person name="Mcdougal R."/>
            <person name="Panda P."/>
            <person name="Williams N."/>
            <person name="Studholme D.J."/>
        </authorList>
    </citation>
    <scope>NUCLEOTIDE SEQUENCE</scope>
    <source>
        <strain evidence="4">NZFS 4037</strain>
    </source>
</reference>
<dbReference type="Pfam" id="PF12937">
    <property type="entry name" value="F-box-like"/>
    <property type="match status" value="1"/>
</dbReference>
<dbReference type="InterPro" id="IPR001810">
    <property type="entry name" value="F-box_dom"/>
</dbReference>
<keyword evidence="5" id="KW-1185">Reference proteome</keyword>
<dbReference type="EMBL" id="JAENGY010000021">
    <property type="protein sequence ID" value="KAG6976814.1"/>
    <property type="molecule type" value="Genomic_DNA"/>
</dbReference>
<dbReference type="PANTHER" id="PTHR20870">
    <property type="entry name" value="BARDET-BIEDL SYNDROME 1 PROTEIN"/>
    <property type="match status" value="1"/>
</dbReference>
<protein>
    <recommendedName>
        <fullName evidence="6">Bardet-Biedl syndrome 1 N-terminal domain-containing protein</fullName>
    </recommendedName>
</protein>
<evidence type="ECO:0008006" key="6">
    <source>
        <dbReference type="Google" id="ProtNLM"/>
    </source>
</evidence>
<dbReference type="Pfam" id="PF23304">
    <property type="entry name" value="GAE_BBS1"/>
    <property type="match status" value="1"/>
</dbReference>
<name>A0A8J5IWF2_9STRA</name>
<dbReference type="InterPro" id="IPR056419">
    <property type="entry name" value="GAE_BBS1"/>
</dbReference>
<dbReference type="GO" id="GO:1905515">
    <property type="term" value="P:non-motile cilium assembly"/>
    <property type="evidence" value="ECO:0007669"/>
    <property type="project" value="InterPro"/>
</dbReference>
<feature type="domain" description="F-box" evidence="1">
    <location>
        <begin position="16"/>
        <end position="55"/>
    </location>
</feature>
<feature type="domain" description="Bardet-Biedl syndrome 1 N-terminal" evidence="2">
    <location>
        <begin position="328"/>
        <end position="576"/>
    </location>
</feature>
<dbReference type="GO" id="GO:0034464">
    <property type="term" value="C:BBSome"/>
    <property type="evidence" value="ECO:0007669"/>
    <property type="project" value="InterPro"/>
</dbReference>
<dbReference type="PANTHER" id="PTHR20870:SF0">
    <property type="entry name" value="BARDET-BIEDL SYNDROME 1 PROTEIN"/>
    <property type="match status" value="1"/>
</dbReference>
<organism evidence="4 5">
    <name type="scientific">Phytophthora aleatoria</name>
    <dbReference type="NCBI Taxonomy" id="2496075"/>
    <lineage>
        <taxon>Eukaryota</taxon>
        <taxon>Sar</taxon>
        <taxon>Stramenopiles</taxon>
        <taxon>Oomycota</taxon>
        <taxon>Peronosporomycetes</taxon>
        <taxon>Peronosporales</taxon>
        <taxon>Peronosporaceae</taxon>
        <taxon>Phytophthora</taxon>
    </lineage>
</organism>
<proteinExistence type="predicted"/>
<evidence type="ECO:0000313" key="4">
    <source>
        <dbReference type="EMBL" id="KAG6976814.1"/>
    </source>
</evidence>
<dbReference type="GO" id="GO:0005113">
    <property type="term" value="F:patched binding"/>
    <property type="evidence" value="ECO:0007669"/>
    <property type="project" value="TreeGrafter"/>
</dbReference>
<dbReference type="InterPro" id="IPR028784">
    <property type="entry name" value="BBS1"/>
</dbReference>
<dbReference type="GO" id="GO:0005930">
    <property type="term" value="C:axoneme"/>
    <property type="evidence" value="ECO:0007669"/>
    <property type="project" value="TreeGrafter"/>
</dbReference>
<dbReference type="GO" id="GO:0061512">
    <property type="term" value="P:protein localization to cilium"/>
    <property type="evidence" value="ECO:0007669"/>
    <property type="project" value="TreeGrafter"/>
</dbReference>
<dbReference type="AlphaFoldDB" id="A0A8J5IWF2"/>
<evidence type="ECO:0000313" key="5">
    <source>
        <dbReference type="Proteomes" id="UP000709295"/>
    </source>
</evidence>
<accession>A0A8J5IWF2</accession>
<dbReference type="Proteomes" id="UP000709295">
    <property type="component" value="Unassembled WGS sequence"/>
</dbReference>
<dbReference type="InterPro" id="IPR032728">
    <property type="entry name" value="BBS1_N"/>
</dbReference>
<sequence length="890" mass="98045">MGLAPPPPAADLMTDDLVHHVGGFLSPSDLLAAIQVNSWWSTVCSSDVIWRRLCVSRWLLPRPERLKRSTGTTSFLELYLYLARARYLPRGKYTTKHQIVWGRGRDEGADMWMTVAHSSNCQVLSTAGTPYIQLRVVVQNLRPQPLTVDLQELEVRMKGGSEGTIFGVGPIANQPSVDAADTARIKQLAPVVLAVNGVEVYPSLTSQLIELKMFGFAVLAVNVVCNGCEFEPDFLESCSALWVPIRRMGRCTSLNTCRCGLIPDSYHRGIIRVPVVDESVIWRHYALVSNRFMVCLASSKMSSTSEDIEKDVAPAADASAKKVAKSPWLSAYHNSVAGIKAGSSCMQLVDVYGDGDAKLVVADGDQRLKMYKGSSLHGEQAILGVPSALSYFYSDNSRPRIPAIAVASGPYIFIYRNFRPHYKFTVPSIEIDAQETKLWEALAKCTIEVPDALAQLSTMRGLGIRLSERSRGLLAIDNIEEQAEYVSRFMDDPLIERSCVTCMTSINKNMDDKDAVSCLIVATEGCMVYVLDPQGTSLIQQIKVPGVPVEIVAVGLLEVECRLVITTRNGSVYMIKNGELLKSVIELESPACGLVQLEKSIVIASMSRKLTSYHLKGKKNWSLTMSDDIVALEAFSLRRTKDTRGILVALRNGEVTLYNEKVKVCTLNTETVLTGMRFGQYGREEASLVLVQKSGALSLKILKRTASLEAISEAAGPPPEQDIPLNIPKKTTLYVEQTQRERDHATEMHRHFQRDLCKLRLTTARAYVKIIKDGQGPVSYSTGAAIRLNAQVQGIGPFFRIKLNVQNAGTKAVTDITVAFHYDHELYRVEQSLLLIPLVIPNVQYQYAVDVESISELGAADNVSIFVCGKESCVPLVSAVVSMPLSEPEM</sequence>
<comment type="caution">
    <text evidence="4">The sequence shown here is derived from an EMBL/GenBank/DDBJ whole genome shotgun (WGS) entry which is preliminary data.</text>
</comment>
<dbReference type="Pfam" id="PF14779">
    <property type="entry name" value="BBS1"/>
    <property type="match status" value="1"/>
</dbReference>
<feature type="domain" description="Bardet-Biedl syndrome 1 protein GAE" evidence="3">
    <location>
        <begin position="786"/>
        <end position="887"/>
    </location>
</feature>
<evidence type="ECO:0000259" key="3">
    <source>
        <dbReference type="Pfam" id="PF23304"/>
    </source>
</evidence>
<dbReference type="GO" id="GO:0005119">
    <property type="term" value="F:smoothened binding"/>
    <property type="evidence" value="ECO:0007669"/>
    <property type="project" value="TreeGrafter"/>
</dbReference>
<evidence type="ECO:0000259" key="2">
    <source>
        <dbReference type="Pfam" id="PF14779"/>
    </source>
</evidence>